<evidence type="ECO:0000256" key="1">
    <source>
        <dbReference type="ARBA" id="ARBA00023157"/>
    </source>
</evidence>
<feature type="chain" id="PRO_5017413358" description="C-type lectin domain-containing protein" evidence="2">
    <location>
        <begin position="32"/>
        <end position="141"/>
    </location>
</feature>
<dbReference type="GeneTree" id="ENSGT00940000175599"/>
<dbReference type="PROSITE" id="PS50041">
    <property type="entry name" value="C_TYPE_LECTIN_2"/>
    <property type="match status" value="1"/>
</dbReference>
<sequence length="141" mass="16414">LCCPGWCHIALPERVLVSVFFSCGTMNWTDAQEYCRTTYTDLTSIRYQADFDIISAKIGDRLIWVGAFADSWKWSEGRDSSFRHWPPSKKFWELNEECGVLTKNNDRWGSLPCSEKRPFLCTCKDPGAALWRNLWYVKEAE</sequence>
<proteinExistence type="predicted"/>
<dbReference type="Gene3D" id="3.10.100.10">
    <property type="entry name" value="Mannose-Binding Protein A, subunit A"/>
    <property type="match status" value="1"/>
</dbReference>
<reference evidence="4" key="1">
    <citation type="submission" date="2023-09" db="UniProtKB">
        <authorList>
            <consortium name="Ensembl"/>
        </authorList>
    </citation>
    <scope>IDENTIFICATION</scope>
</reference>
<dbReference type="Pfam" id="PF00059">
    <property type="entry name" value="Lectin_C"/>
    <property type="match status" value="1"/>
</dbReference>
<dbReference type="PANTHER" id="PTHR45784">
    <property type="entry name" value="C-TYPE LECTIN DOMAIN FAMILY 20 MEMBER A-RELATED"/>
    <property type="match status" value="1"/>
</dbReference>
<dbReference type="SMART" id="SM00034">
    <property type="entry name" value="CLECT"/>
    <property type="match status" value="1"/>
</dbReference>
<feature type="domain" description="C-type lectin" evidence="3">
    <location>
        <begin position="20"/>
        <end position="122"/>
    </location>
</feature>
<dbReference type="Ensembl" id="ENSSPAT00000027378.1">
    <property type="protein sequence ID" value="ENSSPAP00000026937.1"/>
    <property type="gene ID" value="ENSSPAG00000020318.1"/>
</dbReference>
<evidence type="ECO:0000256" key="2">
    <source>
        <dbReference type="SAM" id="SignalP"/>
    </source>
</evidence>
<dbReference type="PANTHER" id="PTHR45784:SF3">
    <property type="entry name" value="C-TYPE LECTIN DOMAIN FAMILY 4 MEMBER K-LIKE-RELATED"/>
    <property type="match status" value="1"/>
</dbReference>
<evidence type="ECO:0000313" key="4">
    <source>
        <dbReference type="Ensembl" id="ENSSPAP00000026937.1"/>
    </source>
</evidence>
<protein>
    <recommendedName>
        <fullName evidence="3">C-type lectin domain-containing protein</fullName>
    </recommendedName>
</protein>
<dbReference type="InterPro" id="IPR001304">
    <property type="entry name" value="C-type_lectin-like"/>
</dbReference>
<feature type="signal peptide" evidence="2">
    <location>
        <begin position="1"/>
        <end position="31"/>
    </location>
</feature>
<dbReference type="AlphaFoldDB" id="A0A3B5BIP5"/>
<organism evidence="4">
    <name type="scientific">Stegastes partitus</name>
    <name type="common">bicolor damselfish</name>
    <dbReference type="NCBI Taxonomy" id="144197"/>
    <lineage>
        <taxon>Eukaryota</taxon>
        <taxon>Metazoa</taxon>
        <taxon>Chordata</taxon>
        <taxon>Craniata</taxon>
        <taxon>Vertebrata</taxon>
        <taxon>Euteleostomi</taxon>
        <taxon>Actinopterygii</taxon>
        <taxon>Neopterygii</taxon>
        <taxon>Teleostei</taxon>
        <taxon>Neoteleostei</taxon>
        <taxon>Acanthomorphata</taxon>
        <taxon>Ovalentaria</taxon>
        <taxon>Pomacentridae</taxon>
        <taxon>Stegastes</taxon>
    </lineage>
</organism>
<dbReference type="InterPro" id="IPR016187">
    <property type="entry name" value="CTDL_fold"/>
</dbReference>
<name>A0A3B5BIP5_9TELE</name>
<dbReference type="InterPro" id="IPR016186">
    <property type="entry name" value="C-type_lectin-like/link_sf"/>
</dbReference>
<dbReference type="STRING" id="144197.ENSSPAP00000026937"/>
<dbReference type="SUPFAM" id="SSF56436">
    <property type="entry name" value="C-type lectin-like"/>
    <property type="match status" value="1"/>
</dbReference>
<keyword evidence="2" id="KW-0732">Signal</keyword>
<keyword evidence="1" id="KW-1015">Disulfide bond</keyword>
<accession>A0A3B5BIP5</accession>
<evidence type="ECO:0000259" key="3">
    <source>
        <dbReference type="PROSITE" id="PS50041"/>
    </source>
</evidence>
<dbReference type="InterPro" id="IPR018378">
    <property type="entry name" value="C-type_lectin_CS"/>
</dbReference>
<dbReference type="PROSITE" id="PS00615">
    <property type="entry name" value="C_TYPE_LECTIN_1"/>
    <property type="match status" value="1"/>
</dbReference>